<protein>
    <submittedName>
        <fullName evidence="1">Anti-anti-sigma factor</fullName>
    </submittedName>
</protein>
<evidence type="ECO:0000313" key="2">
    <source>
        <dbReference type="Proteomes" id="UP000293162"/>
    </source>
</evidence>
<dbReference type="Gene3D" id="3.30.750.24">
    <property type="entry name" value="STAS domain"/>
    <property type="match status" value="1"/>
</dbReference>
<reference evidence="1 2" key="1">
    <citation type="submission" date="2019-02" db="EMBL/GenBank/DDBJ databases">
        <title>Bacterial novel species Emticicia sp. 17J42-9 isolated from soil.</title>
        <authorList>
            <person name="Jung H.-Y."/>
        </authorList>
    </citation>
    <scope>NUCLEOTIDE SEQUENCE [LARGE SCALE GENOMIC DNA]</scope>
    <source>
        <strain evidence="1 2">17J42-9</strain>
    </source>
</reference>
<dbReference type="Proteomes" id="UP000293162">
    <property type="component" value="Unassembled WGS sequence"/>
</dbReference>
<dbReference type="SUPFAM" id="SSF52091">
    <property type="entry name" value="SpoIIaa-like"/>
    <property type="match status" value="1"/>
</dbReference>
<dbReference type="AlphaFoldDB" id="A0A4Q5M1Q8"/>
<dbReference type="OrthoDB" id="9796110at2"/>
<sequence length="140" mass="16088">MNYKIDKTEQYALISLDETTFGAEIAPPFEKLVVQLYREGYTNMVVDFTKITEVDNDGLTLIRKATRVCRAEQGLFVICTKEDDVIDEIDSAKIPELVILPTVDEGIDAVFMNDLENDFREEKDDEFDLGEENGFQEEKY</sequence>
<dbReference type="RefSeq" id="WP_130020443.1">
    <property type="nucleotide sequence ID" value="NZ_SEWF01000009.1"/>
</dbReference>
<keyword evidence="2" id="KW-1185">Reference proteome</keyword>
<organism evidence="1 2">
    <name type="scientific">Emticicia agri</name>
    <dbReference type="NCBI Taxonomy" id="2492393"/>
    <lineage>
        <taxon>Bacteria</taxon>
        <taxon>Pseudomonadati</taxon>
        <taxon>Bacteroidota</taxon>
        <taxon>Cytophagia</taxon>
        <taxon>Cytophagales</taxon>
        <taxon>Leadbetterellaceae</taxon>
        <taxon>Emticicia</taxon>
    </lineage>
</organism>
<comment type="caution">
    <text evidence="1">The sequence shown here is derived from an EMBL/GenBank/DDBJ whole genome shotgun (WGS) entry which is preliminary data.</text>
</comment>
<dbReference type="EMBL" id="SEWF01000009">
    <property type="protein sequence ID" value="RYU96152.1"/>
    <property type="molecule type" value="Genomic_DNA"/>
</dbReference>
<dbReference type="InterPro" id="IPR036513">
    <property type="entry name" value="STAS_dom_sf"/>
</dbReference>
<proteinExistence type="predicted"/>
<name>A0A4Q5M1Q8_9BACT</name>
<accession>A0A4Q5M1Q8</accession>
<evidence type="ECO:0000313" key="1">
    <source>
        <dbReference type="EMBL" id="RYU96152.1"/>
    </source>
</evidence>
<gene>
    <name evidence="1" type="ORF">EWM59_08045</name>
</gene>